<sequence>MKKTFSLSHPKIKPARKVEAAKGEINKYLKRERGKKLPEGFDFWGFNCQFGENEESKTPVHESEIFAKIDASEKENKESFYLEILADPRKRTKKPKA</sequence>
<protein>
    <submittedName>
        <fullName evidence="1">Uncharacterized protein</fullName>
    </submittedName>
</protein>
<dbReference type="RefSeq" id="WP_189572908.1">
    <property type="nucleotide sequence ID" value="NZ_BMXI01000017.1"/>
</dbReference>
<gene>
    <name evidence="1" type="ORF">GCM10007100_34670</name>
</gene>
<reference evidence="1" key="2">
    <citation type="submission" date="2020-09" db="EMBL/GenBank/DDBJ databases">
        <authorList>
            <person name="Sun Q."/>
            <person name="Kim S."/>
        </authorList>
    </citation>
    <scope>NUCLEOTIDE SEQUENCE</scope>
    <source>
        <strain evidence="1">KCTC 12988</strain>
    </source>
</reference>
<proteinExistence type="predicted"/>
<comment type="caution">
    <text evidence="1">The sequence shown here is derived from an EMBL/GenBank/DDBJ whole genome shotgun (WGS) entry which is preliminary data.</text>
</comment>
<dbReference type="InterPro" id="IPR046170">
    <property type="entry name" value="DUF6172"/>
</dbReference>
<name>A0A918TWZ1_9BACT</name>
<dbReference type="Pfam" id="PF19669">
    <property type="entry name" value="DUF6172"/>
    <property type="match status" value="1"/>
</dbReference>
<keyword evidence="2" id="KW-1185">Reference proteome</keyword>
<evidence type="ECO:0000313" key="2">
    <source>
        <dbReference type="Proteomes" id="UP000644507"/>
    </source>
</evidence>
<accession>A0A918TWZ1</accession>
<evidence type="ECO:0000313" key="1">
    <source>
        <dbReference type="EMBL" id="GHC64098.1"/>
    </source>
</evidence>
<dbReference type="Proteomes" id="UP000644507">
    <property type="component" value="Unassembled WGS sequence"/>
</dbReference>
<dbReference type="EMBL" id="BMXI01000017">
    <property type="protein sequence ID" value="GHC64098.1"/>
    <property type="molecule type" value="Genomic_DNA"/>
</dbReference>
<reference evidence="1" key="1">
    <citation type="journal article" date="2014" name="Int. J. Syst. Evol. Microbiol.">
        <title>Complete genome sequence of Corynebacterium casei LMG S-19264T (=DSM 44701T), isolated from a smear-ripened cheese.</title>
        <authorList>
            <consortium name="US DOE Joint Genome Institute (JGI-PGF)"/>
            <person name="Walter F."/>
            <person name="Albersmeier A."/>
            <person name="Kalinowski J."/>
            <person name="Ruckert C."/>
        </authorList>
    </citation>
    <scope>NUCLEOTIDE SEQUENCE</scope>
    <source>
        <strain evidence="1">KCTC 12988</strain>
    </source>
</reference>
<organism evidence="1 2">
    <name type="scientific">Roseibacillus persicicus</name>
    <dbReference type="NCBI Taxonomy" id="454148"/>
    <lineage>
        <taxon>Bacteria</taxon>
        <taxon>Pseudomonadati</taxon>
        <taxon>Verrucomicrobiota</taxon>
        <taxon>Verrucomicrobiia</taxon>
        <taxon>Verrucomicrobiales</taxon>
        <taxon>Verrucomicrobiaceae</taxon>
        <taxon>Roseibacillus</taxon>
    </lineage>
</organism>
<dbReference type="AlphaFoldDB" id="A0A918TWZ1"/>